<comment type="caution">
    <text evidence="3">The sequence shown here is derived from an EMBL/GenBank/DDBJ whole genome shotgun (WGS) entry which is preliminary data.</text>
</comment>
<dbReference type="AlphaFoldDB" id="A0A7J6GVN7"/>
<dbReference type="Gene3D" id="2.60.40.420">
    <property type="entry name" value="Cupredoxins - blue copper proteins"/>
    <property type="match status" value="1"/>
</dbReference>
<dbReference type="EMBL" id="JAATIP010000043">
    <property type="protein sequence ID" value="KAF4386139.1"/>
    <property type="molecule type" value="Genomic_DNA"/>
</dbReference>
<dbReference type="Proteomes" id="UP000525078">
    <property type="component" value="Unassembled WGS sequence"/>
</dbReference>
<dbReference type="GO" id="GO:0005507">
    <property type="term" value="F:copper ion binding"/>
    <property type="evidence" value="ECO:0007669"/>
    <property type="project" value="InterPro"/>
</dbReference>
<evidence type="ECO:0000256" key="1">
    <source>
        <dbReference type="ARBA" id="ARBA00010609"/>
    </source>
</evidence>
<evidence type="ECO:0000313" key="3">
    <source>
        <dbReference type="EMBL" id="KAF4386139.1"/>
    </source>
</evidence>
<protein>
    <recommendedName>
        <fullName evidence="2">Plastocyanin-like domain-containing protein</fullName>
    </recommendedName>
</protein>
<dbReference type="InterPro" id="IPR011707">
    <property type="entry name" value="Cu-oxidase-like_N"/>
</dbReference>
<dbReference type="PANTHER" id="PTHR11709:SF317">
    <property type="entry name" value="LACCASE"/>
    <property type="match status" value="1"/>
</dbReference>
<dbReference type="InterPro" id="IPR008972">
    <property type="entry name" value="Cupredoxin"/>
</dbReference>
<dbReference type="SUPFAM" id="SSF49503">
    <property type="entry name" value="Cupredoxins"/>
    <property type="match status" value="1"/>
</dbReference>
<dbReference type="InterPro" id="IPR045087">
    <property type="entry name" value="Cu-oxidase_fam"/>
</dbReference>
<dbReference type="PANTHER" id="PTHR11709">
    <property type="entry name" value="MULTI-COPPER OXIDASE"/>
    <property type="match status" value="1"/>
</dbReference>
<evidence type="ECO:0000259" key="2">
    <source>
        <dbReference type="Pfam" id="PF07732"/>
    </source>
</evidence>
<gene>
    <name evidence="3" type="ORF">F8388_016391</name>
</gene>
<dbReference type="GO" id="GO:0016491">
    <property type="term" value="F:oxidoreductase activity"/>
    <property type="evidence" value="ECO:0007669"/>
    <property type="project" value="TreeGrafter"/>
</dbReference>
<name>A0A7J6GVN7_CANSA</name>
<accession>A0A7J6GVN7</accession>
<organism evidence="3 4">
    <name type="scientific">Cannabis sativa</name>
    <name type="common">Hemp</name>
    <name type="synonym">Marijuana</name>
    <dbReference type="NCBI Taxonomy" id="3483"/>
    <lineage>
        <taxon>Eukaryota</taxon>
        <taxon>Viridiplantae</taxon>
        <taxon>Streptophyta</taxon>
        <taxon>Embryophyta</taxon>
        <taxon>Tracheophyta</taxon>
        <taxon>Spermatophyta</taxon>
        <taxon>Magnoliopsida</taxon>
        <taxon>eudicotyledons</taxon>
        <taxon>Gunneridae</taxon>
        <taxon>Pentapetalae</taxon>
        <taxon>rosids</taxon>
        <taxon>fabids</taxon>
        <taxon>Rosales</taxon>
        <taxon>Cannabaceae</taxon>
        <taxon>Cannabis</taxon>
    </lineage>
</organism>
<sequence>MVLVPKLKLIVVLRNTTKLCSTKPIVTVNGHFPGPTLYAREDDNVVVRVTNHVTYNLTIHW</sequence>
<dbReference type="Pfam" id="PF07732">
    <property type="entry name" value="Cu-oxidase_3"/>
    <property type="match status" value="1"/>
</dbReference>
<comment type="similarity">
    <text evidence="1">Belongs to the multicopper oxidase family.</text>
</comment>
<feature type="domain" description="Plastocyanin-like" evidence="2">
    <location>
        <begin position="15"/>
        <end position="61"/>
    </location>
</feature>
<reference evidence="3 4" key="1">
    <citation type="journal article" date="2020" name="bioRxiv">
        <title>Sequence and annotation of 42 cannabis genomes reveals extensive copy number variation in cannabinoid synthesis and pathogen resistance genes.</title>
        <authorList>
            <person name="Mckernan K.J."/>
            <person name="Helbert Y."/>
            <person name="Kane L.T."/>
            <person name="Ebling H."/>
            <person name="Zhang L."/>
            <person name="Liu B."/>
            <person name="Eaton Z."/>
            <person name="Mclaughlin S."/>
            <person name="Kingan S."/>
            <person name="Baybayan P."/>
            <person name="Concepcion G."/>
            <person name="Jordan M."/>
            <person name="Riva A."/>
            <person name="Barbazuk W."/>
            <person name="Harkins T."/>
        </authorList>
    </citation>
    <scope>NUCLEOTIDE SEQUENCE [LARGE SCALE GENOMIC DNA]</scope>
    <source>
        <strain evidence="4">cv. Jamaican Lion 4</strain>
        <tissue evidence="3">Leaf</tissue>
    </source>
</reference>
<evidence type="ECO:0000313" key="4">
    <source>
        <dbReference type="Proteomes" id="UP000525078"/>
    </source>
</evidence>
<proteinExistence type="inferred from homology"/>